<dbReference type="RefSeq" id="WP_380909982.1">
    <property type="nucleotide sequence ID" value="NZ_JBHTLS010000106.1"/>
</dbReference>
<evidence type="ECO:0000313" key="9">
    <source>
        <dbReference type="Proteomes" id="UP001597203"/>
    </source>
</evidence>
<dbReference type="SMART" id="SM00778">
    <property type="entry name" value="Prim_Zn_Ribbon"/>
    <property type="match status" value="1"/>
</dbReference>
<keyword evidence="3" id="KW-0808">Transferase</keyword>
<keyword evidence="6" id="KW-0804">Transcription</keyword>
<dbReference type="InterPro" id="IPR006171">
    <property type="entry name" value="TOPRIM_dom"/>
</dbReference>
<proteinExistence type="predicted"/>
<dbReference type="InterPro" id="IPR055570">
    <property type="entry name" value="DUF7146"/>
</dbReference>
<dbReference type="InterPro" id="IPR036977">
    <property type="entry name" value="DNA_primase_Znf_CHC2"/>
</dbReference>
<evidence type="ECO:0000256" key="1">
    <source>
        <dbReference type="ARBA" id="ARBA00022478"/>
    </source>
</evidence>
<evidence type="ECO:0000256" key="2">
    <source>
        <dbReference type="ARBA" id="ARBA00022515"/>
    </source>
</evidence>
<dbReference type="InterPro" id="IPR013237">
    <property type="entry name" value="Phage_T7_Gp4_N"/>
</dbReference>
<dbReference type="Gene3D" id="3.90.580.10">
    <property type="entry name" value="Zinc finger, CHC2-type domain"/>
    <property type="match status" value="1"/>
</dbReference>
<reference evidence="9" key="1">
    <citation type="journal article" date="2019" name="Int. J. Syst. Evol. Microbiol.">
        <title>The Global Catalogue of Microorganisms (GCM) 10K type strain sequencing project: providing services to taxonomists for standard genome sequencing and annotation.</title>
        <authorList>
            <consortium name="The Broad Institute Genomics Platform"/>
            <consortium name="The Broad Institute Genome Sequencing Center for Infectious Disease"/>
            <person name="Wu L."/>
            <person name="Ma J."/>
        </authorList>
    </citation>
    <scope>NUCLEOTIDE SEQUENCE [LARGE SCALE GENOMIC DNA]</scope>
    <source>
        <strain evidence="9">CCUG 54329</strain>
    </source>
</reference>
<evidence type="ECO:0000256" key="6">
    <source>
        <dbReference type="ARBA" id="ARBA00023163"/>
    </source>
</evidence>
<evidence type="ECO:0000259" key="7">
    <source>
        <dbReference type="SMART" id="SM00778"/>
    </source>
</evidence>
<comment type="caution">
    <text evidence="8">The sequence shown here is derived from an EMBL/GenBank/DDBJ whole genome shotgun (WGS) entry which is preliminary data.</text>
</comment>
<dbReference type="Proteomes" id="UP001597203">
    <property type="component" value="Unassembled WGS sequence"/>
</dbReference>
<name>A0ABW3NW21_9SPHN</name>
<gene>
    <name evidence="8" type="ORF">ACFQ24_06885</name>
</gene>
<feature type="domain" description="DNA primase/helicase Gp4 N-terminal Bacteriophage T7-like" evidence="7">
    <location>
        <begin position="29"/>
        <end position="65"/>
    </location>
</feature>
<evidence type="ECO:0000313" key="8">
    <source>
        <dbReference type="EMBL" id="MFD1104596.1"/>
    </source>
</evidence>
<keyword evidence="4" id="KW-0548">Nucleotidyltransferase</keyword>
<protein>
    <submittedName>
        <fullName evidence="8">Toprim domain-containing protein</fullName>
    </submittedName>
</protein>
<keyword evidence="5" id="KW-0235">DNA replication</keyword>
<keyword evidence="9" id="KW-1185">Reference proteome</keyword>
<dbReference type="Pfam" id="PF23639">
    <property type="entry name" value="DUF7146"/>
    <property type="match status" value="1"/>
</dbReference>
<organism evidence="8 9">
    <name type="scientific">Sphingobium olei</name>
    <dbReference type="NCBI Taxonomy" id="420955"/>
    <lineage>
        <taxon>Bacteria</taxon>
        <taxon>Pseudomonadati</taxon>
        <taxon>Pseudomonadota</taxon>
        <taxon>Alphaproteobacteria</taxon>
        <taxon>Sphingomonadales</taxon>
        <taxon>Sphingomonadaceae</taxon>
        <taxon>Sphingobium</taxon>
    </lineage>
</organism>
<evidence type="ECO:0000256" key="4">
    <source>
        <dbReference type="ARBA" id="ARBA00022695"/>
    </source>
</evidence>
<keyword evidence="2" id="KW-0639">Primosome</keyword>
<dbReference type="Pfam" id="PF08273">
    <property type="entry name" value="Zn_Ribbon_Prim"/>
    <property type="match status" value="1"/>
</dbReference>
<dbReference type="EMBL" id="JBHTLS010000106">
    <property type="protein sequence ID" value="MFD1104596.1"/>
    <property type="molecule type" value="Genomic_DNA"/>
</dbReference>
<keyword evidence="1" id="KW-0240">DNA-directed RNA polymerase</keyword>
<dbReference type="SUPFAM" id="SSF57783">
    <property type="entry name" value="Zinc beta-ribbon"/>
    <property type="match status" value="1"/>
</dbReference>
<evidence type="ECO:0000256" key="3">
    <source>
        <dbReference type="ARBA" id="ARBA00022679"/>
    </source>
</evidence>
<accession>A0ABW3NW21</accession>
<sequence>MMTGIADQCRNRWHSILPQLGFSPNYLTGKQTPCPMCGGKDRFRFDNLEGRGTFYCNQCGAGDGVQLVMMAHRLTFRDAANKIMQVAPGCETVKPRRSMSEEQRVQALREAWQASKAITPTDEAGRYLASRGINGPYSEALRFIPRLKVTGETVKHLAAMIALVRDPAGEPLTLHRTYLQNGAKAKISSPKRLMPGDTPHGSYIALSPEAEEMGVAEGIETALMVQQRFGIPCWSMISADGLKAFTPPLAVKRLRIFGDNDGKFGGQAAAYALAHRLAVRNDHISVSVEIPPETGTDWADVA</sequence>
<dbReference type="Pfam" id="PF13362">
    <property type="entry name" value="Toprim_3"/>
    <property type="match status" value="1"/>
</dbReference>
<evidence type="ECO:0000256" key="5">
    <source>
        <dbReference type="ARBA" id="ARBA00022705"/>
    </source>
</evidence>